<keyword evidence="5" id="KW-1185">Reference proteome</keyword>
<evidence type="ECO:0000256" key="1">
    <source>
        <dbReference type="SAM" id="MobiDB-lite"/>
    </source>
</evidence>
<keyword evidence="2" id="KW-1133">Transmembrane helix</keyword>
<dbReference type="Proteomes" id="UP000766550">
    <property type="component" value="Unassembled WGS sequence"/>
</dbReference>
<accession>A0A8J8C9S5</accession>
<dbReference type="Pfam" id="PF24463">
    <property type="entry name" value="DUF7577"/>
    <property type="match status" value="1"/>
</dbReference>
<dbReference type="AlphaFoldDB" id="A0A8J8C9S5"/>
<dbReference type="EMBL" id="JAHQXF010000002">
    <property type="protein sequence ID" value="MBV0925765.1"/>
    <property type="molecule type" value="Genomic_DNA"/>
</dbReference>
<comment type="caution">
    <text evidence="4">The sequence shown here is derived from an EMBL/GenBank/DDBJ whole genome shotgun (WGS) entry which is preliminary data.</text>
</comment>
<dbReference type="InterPro" id="IPR055999">
    <property type="entry name" value="DUF7577"/>
</dbReference>
<evidence type="ECO:0000259" key="3">
    <source>
        <dbReference type="Pfam" id="PF24463"/>
    </source>
</evidence>
<keyword evidence="2" id="KW-0472">Membrane</keyword>
<feature type="transmembrane region" description="Helical" evidence="2">
    <location>
        <begin position="6"/>
        <end position="30"/>
    </location>
</feature>
<organism evidence="4 5">
    <name type="scientific">Haloarcula limicola</name>
    <dbReference type="NCBI Taxonomy" id="1429915"/>
    <lineage>
        <taxon>Archaea</taxon>
        <taxon>Methanobacteriati</taxon>
        <taxon>Methanobacteriota</taxon>
        <taxon>Stenosarchaea group</taxon>
        <taxon>Halobacteria</taxon>
        <taxon>Halobacteriales</taxon>
        <taxon>Haloarculaceae</taxon>
        <taxon>Haloarcula</taxon>
    </lineage>
</organism>
<evidence type="ECO:0000313" key="4">
    <source>
        <dbReference type="EMBL" id="MBV0925765.1"/>
    </source>
</evidence>
<dbReference type="OrthoDB" id="330661at2157"/>
<dbReference type="RefSeq" id="WP_162318573.1">
    <property type="nucleotide sequence ID" value="NZ_JAHQXF010000002.1"/>
</dbReference>
<reference evidence="4 5" key="1">
    <citation type="submission" date="2021-06" db="EMBL/GenBank/DDBJ databases">
        <title>New haloarchaea isolates fom saline soil.</title>
        <authorList>
            <person name="Duran-Viseras A."/>
            <person name="Sanchez-Porro C.S."/>
            <person name="Ventosa A."/>
        </authorList>
    </citation>
    <scope>NUCLEOTIDE SEQUENCE [LARGE SCALE GENOMIC DNA]</scope>
    <source>
        <strain evidence="4 5">JCM 183640</strain>
    </source>
</reference>
<evidence type="ECO:0000256" key="2">
    <source>
        <dbReference type="SAM" id="Phobius"/>
    </source>
</evidence>
<sequence length="84" mass="8855">MVSPGQLYLLAVTVMALVALAAAAPVLLGIAREGRERLRRGGPDLRAAPAETEAQSDSSDRRCRHCGAENAGEFAYCRECAGPL</sequence>
<name>A0A8J8C9S5_9EURY</name>
<feature type="region of interest" description="Disordered" evidence="1">
    <location>
        <begin position="39"/>
        <end position="59"/>
    </location>
</feature>
<feature type="domain" description="DUF7577" evidence="3">
    <location>
        <begin position="61"/>
        <end position="84"/>
    </location>
</feature>
<protein>
    <recommendedName>
        <fullName evidence="3">DUF7577 domain-containing protein</fullName>
    </recommendedName>
</protein>
<keyword evidence="2" id="KW-0812">Transmembrane</keyword>
<proteinExistence type="predicted"/>
<evidence type="ECO:0000313" key="5">
    <source>
        <dbReference type="Proteomes" id="UP000766550"/>
    </source>
</evidence>
<gene>
    <name evidence="4" type="ORF">KTS45_16290</name>
</gene>